<feature type="non-terminal residue" evidence="2">
    <location>
        <position position="1"/>
    </location>
</feature>
<sequence>EKEPNIPQTLFDKLSSHYRQKPTAEELLYYIYAAFYSNIYRETYAEFLKIDFPRVPFTADYDLFGKLGKLGKELVDLHLLKSPALNPPVAKYQGSGDNDRIEKITYKEDEQRIY</sequence>
<dbReference type="InterPro" id="IPR041635">
    <property type="entry name" value="Type_ISP_LLaBIII_C"/>
</dbReference>
<evidence type="ECO:0000259" key="1">
    <source>
        <dbReference type="Pfam" id="PF18135"/>
    </source>
</evidence>
<protein>
    <recommendedName>
        <fullName evidence="1">Type ISP restriction-modification enzyme LLaBIII C-terminal specificity domain-containing protein</fullName>
    </recommendedName>
</protein>
<feature type="domain" description="Type ISP restriction-modification enzyme LLaBIII C-terminal specificity" evidence="1">
    <location>
        <begin position="2"/>
        <end position="113"/>
    </location>
</feature>
<evidence type="ECO:0000313" key="2">
    <source>
        <dbReference type="EMBL" id="GAH96466.1"/>
    </source>
</evidence>
<dbReference type="Pfam" id="PF18135">
    <property type="entry name" value="Type_ISP_C"/>
    <property type="match status" value="1"/>
</dbReference>
<reference evidence="2" key="1">
    <citation type="journal article" date="2014" name="Front. Microbiol.">
        <title>High frequency of phylogenetically diverse reductive dehalogenase-homologous genes in deep subseafloor sedimentary metagenomes.</title>
        <authorList>
            <person name="Kawai M."/>
            <person name="Futagami T."/>
            <person name="Toyoda A."/>
            <person name="Takaki Y."/>
            <person name="Nishi S."/>
            <person name="Hori S."/>
            <person name="Arai W."/>
            <person name="Tsubouchi T."/>
            <person name="Morono Y."/>
            <person name="Uchiyama I."/>
            <person name="Ito T."/>
            <person name="Fujiyama A."/>
            <person name="Inagaki F."/>
            <person name="Takami H."/>
        </authorList>
    </citation>
    <scope>NUCLEOTIDE SEQUENCE</scope>
    <source>
        <strain evidence="2">Expedition CK06-06</strain>
    </source>
</reference>
<dbReference type="AlphaFoldDB" id="X1JP24"/>
<comment type="caution">
    <text evidence="2">The sequence shown here is derived from an EMBL/GenBank/DDBJ whole genome shotgun (WGS) entry which is preliminary data.</text>
</comment>
<gene>
    <name evidence="2" type="ORF">S03H2_70741</name>
</gene>
<proteinExistence type="predicted"/>
<dbReference type="EMBL" id="BARU01047107">
    <property type="protein sequence ID" value="GAH96466.1"/>
    <property type="molecule type" value="Genomic_DNA"/>
</dbReference>
<organism evidence="2">
    <name type="scientific">marine sediment metagenome</name>
    <dbReference type="NCBI Taxonomy" id="412755"/>
    <lineage>
        <taxon>unclassified sequences</taxon>
        <taxon>metagenomes</taxon>
        <taxon>ecological metagenomes</taxon>
    </lineage>
</organism>
<name>X1JP24_9ZZZZ</name>
<feature type="non-terminal residue" evidence="2">
    <location>
        <position position="114"/>
    </location>
</feature>
<accession>X1JP24</accession>